<comment type="caution">
    <text evidence="1">The sequence shown here is derived from an EMBL/GenBank/DDBJ whole genome shotgun (WGS) entry which is preliminary data.</text>
</comment>
<gene>
    <name evidence="1" type="ORF">NLG97_g3909</name>
</gene>
<evidence type="ECO:0000313" key="2">
    <source>
        <dbReference type="Proteomes" id="UP001148737"/>
    </source>
</evidence>
<dbReference type="EMBL" id="JANAKD010000351">
    <property type="protein sequence ID" value="KAJ3494714.1"/>
    <property type="molecule type" value="Genomic_DNA"/>
</dbReference>
<accession>A0ACC1QYI4</accession>
<evidence type="ECO:0000313" key="1">
    <source>
        <dbReference type="EMBL" id="KAJ3494714.1"/>
    </source>
</evidence>
<reference evidence="1" key="1">
    <citation type="submission" date="2022-07" db="EMBL/GenBank/DDBJ databases">
        <title>Genome Sequence of Lecanicillium saksenae.</title>
        <authorList>
            <person name="Buettner E."/>
        </authorList>
    </citation>
    <scope>NUCLEOTIDE SEQUENCE</scope>
    <source>
        <strain evidence="1">VT-O1</strain>
    </source>
</reference>
<protein>
    <submittedName>
        <fullName evidence="1">Uncharacterized protein</fullName>
    </submittedName>
</protein>
<dbReference type="Proteomes" id="UP001148737">
    <property type="component" value="Unassembled WGS sequence"/>
</dbReference>
<keyword evidence="2" id="KW-1185">Reference proteome</keyword>
<organism evidence="1 2">
    <name type="scientific">Lecanicillium saksenae</name>
    <dbReference type="NCBI Taxonomy" id="468837"/>
    <lineage>
        <taxon>Eukaryota</taxon>
        <taxon>Fungi</taxon>
        <taxon>Dikarya</taxon>
        <taxon>Ascomycota</taxon>
        <taxon>Pezizomycotina</taxon>
        <taxon>Sordariomycetes</taxon>
        <taxon>Hypocreomycetidae</taxon>
        <taxon>Hypocreales</taxon>
        <taxon>Cordycipitaceae</taxon>
        <taxon>Lecanicillium</taxon>
    </lineage>
</organism>
<name>A0ACC1QYI4_9HYPO</name>
<proteinExistence type="predicted"/>
<sequence>MRIASFLPSLISIVGAVSSRLHSHKSDLFSPDIILRITRENYTIGNIVDRYTTLINGSVPGPTLRIPEEKVVWIRVYNDMRDANLTMHWHGLSLAAFPFSDGSPLASQWPIPPLHYFDYEIKASKGSAGTYFYHSHIGLQALTAAGAFIVEDTGPPPYPVDGEEIITLQEIYHRTEDDITDGLRSFDYYWVQEPDILLINGKGLQNATNETTINAAHSSELAVIDVEPDQTYRFRFIGAMGASLIVLAFENHTSMDVIQADGAYTKPLTVSALQFGPGQRYDAILRSKTCEELAQLAKSDFYLQLENRVQPYHVTGFAVLRYHNTKCHLENTSRLPLTTLPAGDPPLTLPPVDYSFLDYKLQPLVEGNPDYEKECFPAAHEVTRRVIFYMQEMERGYGFYVVNNTTLTEDNSSYPGAITMPNEPYLVSMYKNQTAHLPDYDAAVRNGGLDPRTKTYPARVGEVIEIVMQQYGSDRIDHLGVRGKSFVVMHPWHAHGAKFWDAGGGDGKWDPEIVEERLVGTQPVRRDTTMLSSYRPFTEKPGVPSGWRVWRLRITQPGVWVVHCHTLPHVIQGLQTIWVHGEAEDLLKVGKPHVDGYLEYGGNVYGNISHYPSVPHFEEWEKI</sequence>